<dbReference type="AlphaFoldDB" id="A0A8J3YFD2"/>
<dbReference type="RefSeq" id="WP_203941808.1">
    <property type="nucleotide sequence ID" value="NZ_BAAAGJ010000001.1"/>
</dbReference>
<feature type="region of interest" description="Disordered" evidence="2">
    <location>
        <begin position="28"/>
        <end position="51"/>
    </location>
</feature>
<dbReference type="Gene3D" id="1.20.1260.10">
    <property type="match status" value="1"/>
</dbReference>
<keyword evidence="3" id="KW-0732">Signal</keyword>
<protein>
    <submittedName>
        <fullName evidence="5">Lipoprotein</fullName>
    </submittedName>
</protein>
<dbReference type="InterPro" id="IPR012347">
    <property type="entry name" value="Ferritin-like"/>
</dbReference>
<dbReference type="EMBL" id="BOOY01000043">
    <property type="protein sequence ID" value="GIJ06653.1"/>
    <property type="molecule type" value="Genomic_DNA"/>
</dbReference>
<accession>A0A8J3YFD2</accession>
<evidence type="ECO:0000256" key="2">
    <source>
        <dbReference type="SAM" id="MobiDB-lite"/>
    </source>
</evidence>
<reference evidence="5" key="1">
    <citation type="submission" date="2021-01" db="EMBL/GenBank/DDBJ databases">
        <title>Whole genome shotgun sequence of Spirilliplanes yamanashiensis NBRC 15828.</title>
        <authorList>
            <person name="Komaki H."/>
            <person name="Tamura T."/>
        </authorList>
    </citation>
    <scope>NUCLEOTIDE SEQUENCE</scope>
    <source>
        <strain evidence="5">NBRC 15828</strain>
    </source>
</reference>
<name>A0A8J3YFD2_9ACTN</name>
<gene>
    <name evidence="5" type="ORF">Sya03_60050</name>
</gene>
<dbReference type="InterPro" id="IPR005183">
    <property type="entry name" value="DUF305_CopM-like"/>
</dbReference>
<evidence type="ECO:0000256" key="1">
    <source>
        <dbReference type="SAM" id="Coils"/>
    </source>
</evidence>
<keyword evidence="6" id="KW-1185">Reference proteome</keyword>
<evidence type="ECO:0000313" key="6">
    <source>
        <dbReference type="Proteomes" id="UP000652013"/>
    </source>
</evidence>
<comment type="caution">
    <text evidence="5">The sequence shown here is derived from an EMBL/GenBank/DDBJ whole genome shotgun (WGS) entry which is preliminary data.</text>
</comment>
<feature type="coiled-coil region" evidence="1">
    <location>
        <begin position="78"/>
        <end position="108"/>
    </location>
</feature>
<dbReference type="PANTHER" id="PTHR36933:SF1">
    <property type="entry name" value="SLL0788 PROTEIN"/>
    <property type="match status" value="1"/>
</dbReference>
<evidence type="ECO:0000313" key="5">
    <source>
        <dbReference type="EMBL" id="GIJ06653.1"/>
    </source>
</evidence>
<sequence length="209" mass="21985">MYNNPVVRRITLAASAAGAALILSACGSSSSGPEAGEGAEPAGASQPSQAAASFNDADVAFAQMMIPDHKMVAEMGELAEKKADTSELKALAKEMKKESETAQTLEGLLTAWGKPASGDTDGMDMPGAMTDKDMDMLDSMSGMEFDMMFAEMMVKHHEGSLKMVRDAQTAGASAEAKALADDMLQNKEEQLEKLRKIAEMDADGSAGHE</sequence>
<keyword evidence="1" id="KW-0175">Coiled coil</keyword>
<feature type="chain" id="PRO_5038381236" evidence="3">
    <location>
        <begin position="20"/>
        <end position="209"/>
    </location>
</feature>
<proteinExistence type="predicted"/>
<feature type="domain" description="DUF305" evidence="4">
    <location>
        <begin position="58"/>
        <end position="197"/>
    </location>
</feature>
<keyword evidence="5" id="KW-0449">Lipoprotein</keyword>
<dbReference type="Proteomes" id="UP000652013">
    <property type="component" value="Unassembled WGS sequence"/>
</dbReference>
<dbReference type="Pfam" id="PF03713">
    <property type="entry name" value="DUF305"/>
    <property type="match status" value="1"/>
</dbReference>
<evidence type="ECO:0000259" key="4">
    <source>
        <dbReference type="Pfam" id="PF03713"/>
    </source>
</evidence>
<evidence type="ECO:0000256" key="3">
    <source>
        <dbReference type="SAM" id="SignalP"/>
    </source>
</evidence>
<feature type="signal peptide" evidence="3">
    <location>
        <begin position="1"/>
        <end position="19"/>
    </location>
</feature>
<dbReference type="PANTHER" id="PTHR36933">
    <property type="entry name" value="SLL0788 PROTEIN"/>
    <property type="match status" value="1"/>
</dbReference>
<organism evidence="5 6">
    <name type="scientific">Spirilliplanes yamanashiensis</name>
    <dbReference type="NCBI Taxonomy" id="42233"/>
    <lineage>
        <taxon>Bacteria</taxon>
        <taxon>Bacillati</taxon>
        <taxon>Actinomycetota</taxon>
        <taxon>Actinomycetes</taxon>
        <taxon>Micromonosporales</taxon>
        <taxon>Micromonosporaceae</taxon>
        <taxon>Spirilliplanes</taxon>
    </lineage>
</organism>